<dbReference type="PROSITE" id="PS51192">
    <property type="entry name" value="HELICASE_ATP_BIND_1"/>
    <property type="match status" value="1"/>
</dbReference>
<dbReference type="InterPro" id="IPR012961">
    <property type="entry name" value="Ski2/MTR4_C"/>
</dbReference>
<keyword evidence="5" id="KW-0378">Hydrolase</keyword>
<dbReference type="FunFam" id="3.40.50.300:FF:000354">
    <property type="entry name" value="ATP-dependent RNA helicase SKI2"/>
    <property type="match status" value="1"/>
</dbReference>
<proteinExistence type="inferred from homology"/>
<evidence type="ECO:0000259" key="10">
    <source>
        <dbReference type="PROSITE" id="PS51192"/>
    </source>
</evidence>
<keyword evidence="4" id="KW-0547">Nucleotide-binding</keyword>
<name>A0A1E4T761_9ASCO</name>
<dbReference type="GO" id="GO:0003724">
    <property type="term" value="F:RNA helicase activity"/>
    <property type="evidence" value="ECO:0007669"/>
    <property type="project" value="InterPro"/>
</dbReference>
<evidence type="ECO:0000256" key="6">
    <source>
        <dbReference type="ARBA" id="ARBA00022806"/>
    </source>
</evidence>
<dbReference type="CDD" id="cd18795">
    <property type="entry name" value="SF2_C_Ski2"/>
    <property type="match status" value="1"/>
</dbReference>
<evidence type="ECO:0000256" key="9">
    <source>
        <dbReference type="SAM" id="MobiDB-lite"/>
    </source>
</evidence>
<feature type="region of interest" description="Disordered" evidence="9">
    <location>
        <begin position="207"/>
        <end position="228"/>
    </location>
</feature>
<dbReference type="Pfam" id="PF21409">
    <property type="entry name" value="Ski2_beta-barrel"/>
    <property type="match status" value="1"/>
</dbReference>
<dbReference type="AlphaFoldDB" id="A0A1E4T761"/>
<protein>
    <recommendedName>
        <fullName evidence="14">Antiviral helicase SKI2</fullName>
    </recommendedName>
</protein>
<dbReference type="Gene3D" id="1.10.3380.30">
    <property type="match status" value="2"/>
</dbReference>
<organism evidence="12 13">
    <name type="scientific">[Candida] arabinofermentans NRRL YB-2248</name>
    <dbReference type="NCBI Taxonomy" id="983967"/>
    <lineage>
        <taxon>Eukaryota</taxon>
        <taxon>Fungi</taxon>
        <taxon>Dikarya</taxon>
        <taxon>Ascomycota</taxon>
        <taxon>Saccharomycotina</taxon>
        <taxon>Pichiomycetes</taxon>
        <taxon>Pichiales</taxon>
        <taxon>Pichiaceae</taxon>
        <taxon>Ogataea</taxon>
        <taxon>Ogataea/Candida clade</taxon>
    </lineage>
</organism>
<comment type="subcellular location">
    <subcellularLocation>
        <location evidence="1">Cytoplasm</location>
    </subcellularLocation>
</comment>
<dbReference type="SMART" id="SM01142">
    <property type="entry name" value="DSHCT"/>
    <property type="match status" value="1"/>
</dbReference>
<dbReference type="FunFam" id="1.10.3380.30:FF:000001">
    <property type="entry name" value="Ski2 ATP-dependent RNA helicase"/>
    <property type="match status" value="1"/>
</dbReference>
<keyword evidence="8" id="KW-0694">RNA-binding</keyword>
<keyword evidence="13" id="KW-1185">Reference proteome</keyword>
<evidence type="ECO:0000313" key="12">
    <source>
        <dbReference type="EMBL" id="ODV87600.1"/>
    </source>
</evidence>
<accession>A0A1E4T761</accession>
<dbReference type="Pfam" id="PF08148">
    <property type="entry name" value="DSHCT"/>
    <property type="match status" value="1"/>
</dbReference>
<dbReference type="Proteomes" id="UP000094801">
    <property type="component" value="Unassembled WGS sequence"/>
</dbReference>
<evidence type="ECO:0000256" key="3">
    <source>
        <dbReference type="ARBA" id="ARBA00022490"/>
    </source>
</evidence>
<evidence type="ECO:0000256" key="5">
    <source>
        <dbReference type="ARBA" id="ARBA00022801"/>
    </source>
</evidence>
<keyword evidence="7" id="KW-0067">ATP-binding</keyword>
<keyword evidence="3" id="KW-0963">Cytoplasm</keyword>
<evidence type="ECO:0000256" key="4">
    <source>
        <dbReference type="ARBA" id="ARBA00022741"/>
    </source>
</evidence>
<dbReference type="InterPro" id="IPR040801">
    <property type="entry name" value="Ski2_N"/>
</dbReference>
<dbReference type="GO" id="GO:0003723">
    <property type="term" value="F:RNA binding"/>
    <property type="evidence" value="ECO:0007669"/>
    <property type="project" value="UniProtKB-KW"/>
</dbReference>
<dbReference type="InterPro" id="IPR050699">
    <property type="entry name" value="RNA-DNA_Helicase"/>
</dbReference>
<evidence type="ECO:0000256" key="7">
    <source>
        <dbReference type="ARBA" id="ARBA00022840"/>
    </source>
</evidence>
<sequence length="1272" mass="144034">MVSSLDLDEILQDLRATHSTLDDPQTPLDGEAQTSYVAAALTEDQINKEIINKLLTPHQALPWDLLDEFQQVPEVGPKRVSDFYDSLMELSSSINRTTIRFKRQGIDGHIISYAESFDLAVLDEGESASSSLSMKRKFTSKNEALTGGSSFLPFQPGGLAAGNNIIDATKFLSKDERGLFDIPQGLTRGLEVHVKEGDDHDIIDIQTEQEDDEQSEEEEREEIDTETDLNKLNEQLRSSSLYDDDDIEEILPMDMIVRPTSFLTTATSVSGDVKTKKREWAHIVELTHDIENFDELVPNPARVWPFKLDIFQQEAVYHLEQGDSVFIAAHTSAGKTVVAEYAIAMAHRNMTKAIYTSPIKALSNQKFRDFKETFKEVGVGIITGDVQINAEANCLIMTTEILRSMLYRGADLIRDVEFVIFDEVHYVNDVDRGVVWEEVIIMLPDHIKVILLSATVPNTYEFASWVGRTKQKDIYVISTPKRPIPLEIFGWAKGELFKLIDSSRTFSEVNFRKHTEKLVKPAKDVVPARGGLGGARGGARGGGAMVRGGARGGRGGGFASRGSPSGGQRRQRDSPNKNTWPSLIHYLKDNDLMPAVIFVFSKKRCEEYADTLGGVNLCSNKESSEIHMFIDKAVSRLKREDRELPQIVKIREMLSRGIAVHHGGLLPIVKECIEILFSKMLVKVLFATETFAMGLNLPTRTVVFSELRKHDGTGFRDLLPGEFTQMSGRAGRRGLDKTGTVIVMSYNEPLEQRAFKDVTLGTPTKLSSQFRLTYNMILNLLRVEALRVEEMIKRSFSENSTQSLLPEHQLEVTRLESDLATDKYSMKVSEEDAIRLGLYYDCMEQLKKDYGRLVQESFKLPFYQKKLRSGRLIVFRDGNISRPAVTARWANGDDNITLLTFDSSPSGRDKNQMGSIFTTDFDPSYVKKFFPKWSYHGNPRFVNVPLTSIEFVTDYYVKAYINGILNNDGNSIIAFKNEMNTILSFQKKLNENDWKLMNLTMSDILSEMTQLKSEIEEYLANENFADVFDDNYKMLVERKQIEQKVQSLRSLMSDDNMELLPDYEQRLDVLQELEFINGSELTVNLKGRVACEINIGWELIVTELLFDNFLSDLTSEEIVALLSCFVYEGKRMKKVNNEGHEESSVILMSTPRLEKGKAKIMDIVERTLKVYTDKNIILTSDEESFLESNRFGLVNTVYEWARGQSFKEIMELSNDCDEAEGTIVRVITRLDQVCVEVKNCALIIGDSALHSKMDEAQEKIKRDIVFCASLYL</sequence>
<dbReference type="PROSITE" id="PS51194">
    <property type="entry name" value="HELICASE_CTER"/>
    <property type="match status" value="1"/>
</dbReference>
<feature type="compositionally biased region" description="Acidic residues" evidence="9">
    <location>
        <begin position="207"/>
        <end position="227"/>
    </location>
</feature>
<dbReference type="GO" id="GO:0070478">
    <property type="term" value="P:nuclear-transcribed mRNA catabolic process, 3'-5' exonucleolytic nonsense-mediated decay"/>
    <property type="evidence" value="ECO:0007669"/>
    <property type="project" value="TreeGrafter"/>
</dbReference>
<dbReference type="InterPro" id="IPR016438">
    <property type="entry name" value="SKI2-like"/>
</dbReference>
<dbReference type="PANTHER" id="PTHR12131">
    <property type="entry name" value="ATP-DEPENDENT RNA AND DNA HELICASE"/>
    <property type="match status" value="1"/>
</dbReference>
<dbReference type="Pfam" id="PF00271">
    <property type="entry name" value="Helicase_C"/>
    <property type="match status" value="1"/>
</dbReference>
<dbReference type="Gene3D" id="3.40.50.300">
    <property type="entry name" value="P-loop containing nucleotide triphosphate hydrolases"/>
    <property type="match status" value="2"/>
</dbReference>
<dbReference type="InterPro" id="IPR014001">
    <property type="entry name" value="Helicase_ATP-bd"/>
</dbReference>
<dbReference type="OrthoDB" id="64767at2759"/>
<dbReference type="InterPro" id="IPR027417">
    <property type="entry name" value="P-loop_NTPase"/>
</dbReference>
<dbReference type="Pfam" id="PF21408">
    <property type="entry name" value="MTR4-like_stalk"/>
    <property type="match status" value="1"/>
</dbReference>
<dbReference type="SMART" id="SM00487">
    <property type="entry name" value="DEXDc"/>
    <property type="match status" value="1"/>
</dbReference>
<feature type="domain" description="Helicase C-terminal" evidence="11">
    <location>
        <begin position="579"/>
        <end position="781"/>
    </location>
</feature>
<evidence type="ECO:0000259" key="11">
    <source>
        <dbReference type="PROSITE" id="PS51194"/>
    </source>
</evidence>
<dbReference type="InterPro" id="IPR048392">
    <property type="entry name" value="MTR4-like_stalk"/>
</dbReference>
<dbReference type="InterPro" id="IPR011545">
    <property type="entry name" value="DEAD/DEAH_box_helicase_dom"/>
</dbReference>
<gene>
    <name evidence="12" type="ORF">CANARDRAFT_6124</name>
</gene>
<feature type="region of interest" description="Disordered" evidence="9">
    <location>
        <begin position="530"/>
        <end position="580"/>
    </location>
</feature>
<dbReference type="GO" id="GO:0055087">
    <property type="term" value="C:Ski complex"/>
    <property type="evidence" value="ECO:0007669"/>
    <property type="project" value="TreeGrafter"/>
</dbReference>
<dbReference type="Gene3D" id="2.30.30.1160">
    <property type="match status" value="1"/>
</dbReference>
<dbReference type="PANTHER" id="PTHR12131:SF1">
    <property type="entry name" value="ATP-DEPENDENT RNA HELICASE SUPV3L1, MITOCHONDRIAL-RELATED"/>
    <property type="match status" value="1"/>
</dbReference>
<feature type="domain" description="Helicase ATP-binding" evidence="10">
    <location>
        <begin position="316"/>
        <end position="474"/>
    </location>
</feature>
<dbReference type="EMBL" id="KV453848">
    <property type="protein sequence ID" value="ODV87600.1"/>
    <property type="molecule type" value="Genomic_DNA"/>
</dbReference>
<dbReference type="SUPFAM" id="SSF52540">
    <property type="entry name" value="P-loop containing nucleoside triphosphate hydrolases"/>
    <property type="match status" value="1"/>
</dbReference>
<dbReference type="InterPro" id="IPR048727">
    <property type="entry name" value="Ski2_beta-barrel"/>
</dbReference>
<dbReference type="Pfam" id="PF17911">
    <property type="entry name" value="Ski2_N"/>
    <property type="match status" value="1"/>
</dbReference>
<evidence type="ECO:0000256" key="1">
    <source>
        <dbReference type="ARBA" id="ARBA00004496"/>
    </source>
</evidence>
<evidence type="ECO:0008006" key="14">
    <source>
        <dbReference type="Google" id="ProtNLM"/>
    </source>
</evidence>
<feature type="compositionally biased region" description="Gly residues" evidence="9">
    <location>
        <begin position="530"/>
        <end position="559"/>
    </location>
</feature>
<dbReference type="InterPro" id="IPR001650">
    <property type="entry name" value="Helicase_C-like"/>
</dbReference>
<dbReference type="SMART" id="SM00490">
    <property type="entry name" value="HELICc"/>
    <property type="match status" value="1"/>
</dbReference>
<evidence type="ECO:0000313" key="13">
    <source>
        <dbReference type="Proteomes" id="UP000094801"/>
    </source>
</evidence>
<evidence type="ECO:0000256" key="8">
    <source>
        <dbReference type="ARBA" id="ARBA00022884"/>
    </source>
</evidence>
<keyword evidence="6" id="KW-0347">Helicase</keyword>
<dbReference type="GO" id="GO:0016787">
    <property type="term" value="F:hydrolase activity"/>
    <property type="evidence" value="ECO:0007669"/>
    <property type="project" value="UniProtKB-KW"/>
</dbReference>
<comment type="similarity">
    <text evidence="2">Belongs to the helicase family. SKI2 subfamily.</text>
</comment>
<dbReference type="FunFam" id="3.40.50.300:FF:000987">
    <property type="entry name" value="DEAD/DEAH box RNA helicase"/>
    <property type="match status" value="1"/>
</dbReference>
<dbReference type="GO" id="GO:0005524">
    <property type="term" value="F:ATP binding"/>
    <property type="evidence" value="ECO:0007669"/>
    <property type="project" value="UniProtKB-KW"/>
</dbReference>
<dbReference type="PIRSF" id="PIRSF005198">
    <property type="entry name" value="Antiviral_helicase_SKI2"/>
    <property type="match status" value="1"/>
</dbReference>
<reference evidence="13" key="1">
    <citation type="submission" date="2016-04" db="EMBL/GenBank/DDBJ databases">
        <title>Comparative genomics of biotechnologically important yeasts.</title>
        <authorList>
            <consortium name="DOE Joint Genome Institute"/>
            <person name="Riley R."/>
            <person name="Haridas S."/>
            <person name="Wolfe K.H."/>
            <person name="Lopes M.R."/>
            <person name="Hittinger C.T."/>
            <person name="Goker M."/>
            <person name="Salamov A."/>
            <person name="Wisecaver J."/>
            <person name="Long T.M."/>
            <person name="Aerts A.L."/>
            <person name="Barry K."/>
            <person name="Choi C."/>
            <person name="Clum A."/>
            <person name="Coughlan A.Y."/>
            <person name="Deshpande S."/>
            <person name="Douglass A.P."/>
            <person name="Hanson S.J."/>
            <person name="Klenk H.-P."/>
            <person name="Labutti K."/>
            <person name="Lapidus A."/>
            <person name="Lindquist E."/>
            <person name="Lipzen A."/>
            <person name="Meier-Kolthoff J.P."/>
            <person name="Ohm R.A."/>
            <person name="Otillar R.P."/>
            <person name="Pangilinan J."/>
            <person name="Peng Y."/>
            <person name="Rokas A."/>
            <person name="Rosa C.A."/>
            <person name="Scheuner C."/>
            <person name="Sibirny A.A."/>
            <person name="Slot J.C."/>
            <person name="Stielow J.B."/>
            <person name="Sun H."/>
            <person name="Kurtzman C.P."/>
            <person name="Blackwell M."/>
            <person name="Grigoriev I.V."/>
            <person name="Jeffries T.W."/>
        </authorList>
    </citation>
    <scope>NUCLEOTIDE SEQUENCE [LARGE SCALE GENOMIC DNA]</scope>
    <source>
        <strain evidence="13">NRRL YB-2248</strain>
    </source>
</reference>
<dbReference type="Pfam" id="PF00270">
    <property type="entry name" value="DEAD"/>
    <property type="match status" value="1"/>
</dbReference>
<evidence type="ECO:0000256" key="2">
    <source>
        <dbReference type="ARBA" id="ARBA00010140"/>
    </source>
</evidence>
<dbReference type="STRING" id="983967.A0A1E4T761"/>